<dbReference type="RefSeq" id="WP_126728062.1">
    <property type="nucleotide sequence ID" value="NZ_RYZH01000081.1"/>
</dbReference>
<organism evidence="1 2">
    <name type="scientific">Tautonia sociabilis</name>
    <dbReference type="NCBI Taxonomy" id="2080755"/>
    <lineage>
        <taxon>Bacteria</taxon>
        <taxon>Pseudomonadati</taxon>
        <taxon>Planctomycetota</taxon>
        <taxon>Planctomycetia</taxon>
        <taxon>Isosphaerales</taxon>
        <taxon>Isosphaeraceae</taxon>
        <taxon>Tautonia</taxon>
    </lineage>
</organism>
<proteinExistence type="predicted"/>
<sequence>MPHPFDFDPLWSKAQLFMERGLEARAAGREDEWPLWASLAAELLGKAALAKRHPVLVAHPGDEHQAMSLLSAAGVAVADDGQGLQSIPMKTVVSRLGKAIPAEFDDRIQKDLKFIAGLRNEELHSGALPYTGLKESSWAPGFWRAIDILLRDIGKSVDDFVGPEIGSVVNDFIESTKKEIAAEVHRRTGLASHAWAKKAEAHGDEEKLRASNRAQAWLTPRKPNITLHDCPVCCCSGELTRGWAILSESRRILQDRVVYDHRYRAERFRCSGCELELEGTAQLAKAHLPVDVAVTDDFSQEWEPDYGND</sequence>
<protein>
    <submittedName>
        <fullName evidence="1">Uncharacterized protein</fullName>
    </submittedName>
</protein>
<reference evidence="1 2" key="1">
    <citation type="submission" date="2018-12" db="EMBL/GenBank/DDBJ databases">
        <authorList>
            <person name="Toschakov S.V."/>
        </authorList>
    </citation>
    <scope>NUCLEOTIDE SEQUENCE [LARGE SCALE GENOMIC DNA]</scope>
    <source>
        <strain evidence="1 2">GM2012</strain>
    </source>
</reference>
<accession>A0A432MCI6</accession>
<dbReference type="Proteomes" id="UP000280296">
    <property type="component" value="Unassembled WGS sequence"/>
</dbReference>
<name>A0A432MCI6_9BACT</name>
<reference evidence="1 2" key="2">
    <citation type="submission" date="2019-01" db="EMBL/GenBank/DDBJ databases">
        <title>Tautonia sociabilis, a novel thermotolerant planctomycete of Isosphaeraceae family, isolated from a 4000 m deep subterranean habitat.</title>
        <authorList>
            <person name="Kovaleva O.L."/>
            <person name="Elcheninov A.G."/>
            <person name="Van Heerden E."/>
            <person name="Toshchakov S.V."/>
            <person name="Novikov A."/>
            <person name="Bonch-Osmolovskaya E.A."/>
            <person name="Kublanov I.V."/>
        </authorList>
    </citation>
    <scope>NUCLEOTIDE SEQUENCE [LARGE SCALE GENOMIC DNA]</scope>
    <source>
        <strain evidence="1 2">GM2012</strain>
    </source>
</reference>
<dbReference type="EMBL" id="RYZH01000081">
    <property type="protein sequence ID" value="RUL81899.1"/>
    <property type="molecule type" value="Genomic_DNA"/>
</dbReference>
<dbReference type="AlphaFoldDB" id="A0A432MCI6"/>
<gene>
    <name evidence="1" type="ORF">TsocGM_24330</name>
</gene>
<keyword evidence="2" id="KW-1185">Reference proteome</keyword>
<evidence type="ECO:0000313" key="1">
    <source>
        <dbReference type="EMBL" id="RUL81899.1"/>
    </source>
</evidence>
<evidence type="ECO:0000313" key="2">
    <source>
        <dbReference type="Proteomes" id="UP000280296"/>
    </source>
</evidence>
<comment type="caution">
    <text evidence="1">The sequence shown here is derived from an EMBL/GenBank/DDBJ whole genome shotgun (WGS) entry which is preliminary data.</text>
</comment>
<dbReference type="OrthoDB" id="2606812at2"/>